<keyword evidence="8" id="KW-1185">Reference proteome</keyword>
<evidence type="ECO:0000256" key="2">
    <source>
        <dbReference type="ARBA" id="ARBA00022723"/>
    </source>
</evidence>
<evidence type="ECO:0000256" key="1">
    <source>
        <dbReference type="ARBA" id="ARBA00005495"/>
    </source>
</evidence>
<feature type="domain" description="CENP-V/GFA" evidence="6">
    <location>
        <begin position="27"/>
        <end position="136"/>
    </location>
</feature>
<evidence type="ECO:0000313" key="8">
    <source>
        <dbReference type="Proteomes" id="UP001153069"/>
    </source>
</evidence>
<evidence type="ECO:0000256" key="3">
    <source>
        <dbReference type="ARBA" id="ARBA00022833"/>
    </source>
</evidence>
<dbReference type="InterPro" id="IPR006913">
    <property type="entry name" value="CENP-V/GFA"/>
</dbReference>
<accession>A0A9N8EUA1</accession>
<dbReference type="GO" id="GO:0016846">
    <property type="term" value="F:carbon-sulfur lyase activity"/>
    <property type="evidence" value="ECO:0007669"/>
    <property type="project" value="InterPro"/>
</dbReference>
<feature type="compositionally biased region" description="Low complexity" evidence="5">
    <location>
        <begin position="11"/>
        <end position="24"/>
    </location>
</feature>
<dbReference type="AlphaFoldDB" id="A0A9N8EUA1"/>
<evidence type="ECO:0000313" key="7">
    <source>
        <dbReference type="EMBL" id="CAB9527361.1"/>
    </source>
</evidence>
<keyword evidence="2" id="KW-0479">Metal-binding</keyword>
<organism evidence="7 8">
    <name type="scientific">Seminavis robusta</name>
    <dbReference type="NCBI Taxonomy" id="568900"/>
    <lineage>
        <taxon>Eukaryota</taxon>
        <taxon>Sar</taxon>
        <taxon>Stramenopiles</taxon>
        <taxon>Ochrophyta</taxon>
        <taxon>Bacillariophyta</taxon>
        <taxon>Bacillariophyceae</taxon>
        <taxon>Bacillariophycidae</taxon>
        <taxon>Naviculales</taxon>
        <taxon>Naviculaceae</taxon>
        <taxon>Seminavis</taxon>
    </lineage>
</organism>
<reference evidence="7" key="1">
    <citation type="submission" date="2020-06" db="EMBL/GenBank/DDBJ databases">
        <authorList>
            <consortium name="Plant Systems Biology data submission"/>
        </authorList>
    </citation>
    <scope>NUCLEOTIDE SEQUENCE</scope>
    <source>
        <strain evidence="7">D6</strain>
    </source>
</reference>
<evidence type="ECO:0000256" key="4">
    <source>
        <dbReference type="ARBA" id="ARBA00023239"/>
    </source>
</evidence>
<dbReference type="Gene3D" id="3.90.1590.10">
    <property type="entry name" value="glutathione-dependent formaldehyde- activating enzyme (gfa)"/>
    <property type="match status" value="1"/>
</dbReference>
<evidence type="ECO:0000256" key="5">
    <source>
        <dbReference type="SAM" id="MobiDB-lite"/>
    </source>
</evidence>
<dbReference type="Proteomes" id="UP001153069">
    <property type="component" value="Unassembled WGS sequence"/>
</dbReference>
<name>A0A9N8EUA1_9STRA</name>
<dbReference type="EMBL" id="CAICTM010001982">
    <property type="protein sequence ID" value="CAB9527361.1"/>
    <property type="molecule type" value="Genomic_DNA"/>
</dbReference>
<dbReference type="SUPFAM" id="SSF51316">
    <property type="entry name" value="Mss4-like"/>
    <property type="match status" value="1"/>
</dbReference>
<dbReference type="Pfam" id="PF04828">
    <property type="entry name" value="GFA"/>
    <property type="match status" value="1"/>
</dbReference>
<gene>
    <name evidence="7" type="ORF">SEMRO_1984_G309310.1</name>
</gene>
<feature type="compositionally biased region" description="Basic and acidic residues" evidence="5">
    <location>
        <begin position="1"/>
        <end position="10"/>
    </location>
</feature>
<keyword evidence="3" id="KW-0862">Zinc</keyword>
<comment type="similarity">
    <text evidence="1">Belongs to the Gfa family.</text>
</comment>
<dbReference type="PROSITE" id="PS51891">
    <property type="entry name" value="CENP_V_GFA"/>
    <property type="match status" value="1"/>
</dbReference>
<dbReference type="PANTHER" id="PTHR33337">
    <property type="entry name" value="GFA DOMAIN-CONTAINING PROTEIN"/>
    <property type="match status" value="1"/>
</dbReference>
<dbReference type="PANTHER" id="PTHR33337:SF40">
    <property type="entry name" value="CENP-V_GFA DOMAIN-CONTAINING PROTEIN-RELATED"/>
    <property type="match status" value="1"/>
</dbReference>
<proteinExistence type="inferred from homology"/>
<evidence type="ECO:0000259" key="6">
    <source>
        <dbReference type="PROSITE" id="PS51891"/>
    </source>
</evidence>
<dbReference type="GO" id="GO:0046872">
    <property type="term" value="F:metal ion binding"/>
    <property type="evidence" value="ECO:0007669"/>
    <property type="project" value="UniProtKB-KW"/>
</dbReference>
<sequence length="165" mass="18153">MSQEEEKERTSALADLSSSTTGSGRHWKGSCLCGKIRYRVKSLASTKMAHCHCTDCRKFHGSAFSTFGETTTLEWIDRDEARKHLQTYVATNGSKRQFCRNCGSSLTFASSNADPGYIEFALATLDEASDGSTVVEPDAHVFVDSKVPWLNIDNDGLPKHARGRA</sequence>
<keyword evidence="4" id="KW-0456">Lyase</keyword>
<comment type="caution">
    <text evidence="7">The sequence shown here is derived from an EMBL/GenBank/DDBJ whole genome shotgun (WGS) entry which is preliminary data.</text>
</comment>
<dbReference type="OrthoDB" id="6329284at2759"/>
<feature type="region of interest" description="Disordered" evidence="5">
    <location>
        <begin position="1"/>
        <end position="26"/>
    </location>
</feature>
<protein>
    <submittedName>
        <fullName evidence="7">Glutathione-dependent formaldehyde-activating enzyme</fullName>
    </submittedName>
</protein>
<dbReference type="InterPro" id="IPR011057">
    <property type="entry name" value="Mss4-like_sf"/>
</dbReference>